<organism evidence="2">
    <name type="scientific">Physcomitrium patens</name>
    <name type="common">Spreading-leaved earth moss</name>
    <name type="synonym">Physcomitrella patens</name>
    <dbReference type="NCBI Taxonomy" id="3218"/>
    <lineage>
        <taxon>Eukaryota</taxon>
        <taxon>Viridiplantae</taxon>
        <taxon>Streptophyta</taxon>
        <taxon>Embryophyta</taxon>
        <taxon>Bryophyta</taxon>
        <taxon>Bryophytina</taxon>
        <taxon>Bryopsida</taxon>
        <taxon>Funariidae</taxon>
        <taxon>Funariales</taxon>
        <taxon>Funariaceae</taxon>
        <taxon>Physcomitrium</taxon>
    </lineage>
</organism>
<sequence length="119" mass="13930">MQPRKGGRERYGVKRSRGLRGRQWQFCRSSKLGFRGGRKKVTVYEWQSGETGIAGRRSLSSPSLYESMDDYMPMLQDVRRCRRGKSHDWTEGRFAHPSDEARHCNMRRYDNSGTACMNF</sequence>
<name>A0A2K1JSW7_PHYPA</name>
<evidence type="ECO:0000259" key="1">
    <source>
        <dbReference type="Pfam" id="PF25512"/>
    </source>
</evidence>
<dbReference type="EMBL" id="ABEU02000011">
    <property type="protein sequence ID" value="PNR44620.1"/>
    <property type="molecule type" value="Genomic_DNA"/>
</dbReference>
<accession>A0A2K1JSW7</accession>
<gene>
    <name evidence="2" type="ORF">PHYPA_014389</name>
</gene>
<dbReference type="Pfam" id="PF25512">
    <property type="entry name" value="zf-CCCH_AtC3H23"/>
    <property type="match status" value="1"/>
</dbReference>
<reference evidence="2 4" key="1">
    <citation type="journal article" date="2008" name="Science">
        <title>The Physcomitrella genome reveals evolutionary insights into the conquest of land by plants.</title>
        <authorList>
            <person name="Rensing S."/>
            <person name="Lang D."/>
            <person name="Zimmer A."/>
            <person name="Terry A."/>
            <person name="Salamov A."/>
            <person name="Shapiro H."/>
            <person name="Nishiyama T."/>
            <person name="Perroud P.-F."/>
            <person name="Lindquist E."/>
            <person name="Kamisugi Y."/>
            <person name="Tanahashi T."/>
            <person name="Sakakibara K."/>
            <person name="Fujita T."/>
            <person name="Oishi K."/>
            <person name="Shin-I T."/>
            <person name="Kuroki Y."/>
            <person name="Toyoda A."/>
            <person name="Suzuki Y."/>
            <person name="Hashimoto A."/>
            <person name="Yamaguchi K."/>
            <person name="Sugano A."/>
            <person name="Kohara Y."/>
            <person name="Fujiyama A."/>
            <person name="Anterola A."/>
            <person name="Aoki S."/>
            <person name="Ashton N."/>
            <person name="Barbazuk W.B."/>
            <person name="Barker E."/>
            <person name="Bennetzen J."/>
            <person name="Bezanilla M."/>
            <person name="Blankenship R."/>
            <person name="Cho S.H."/>
            <person name="Dutcher S."/>
            <person name="Estelle M."/>
            <person name="Fawcett J.A."/>
            <person name="Gundlach H."/>
            <person name="Hanada K."/>
            <person name="Heyl A."/>
            <person name="Hicks K.A."/>
            <person name="Hugh J."/>
            <person name="Lohr M."/>
            <person name="Mayer K."/>
            <person name="Melkozernov A."/>
            <person name="Murata T."/>
            <person name="Nelson D."/>
            <person name="Pils B."/>
            <person name="Prigge M."/>
            <person name="Reiss B."/>
            <person name="Renner T."/>
            <person name="Rombauts S."/>
            <person name="Rushton P."/>
            <person name="Sanderfoot A."/>
            <person name="Schween G."/>
            <person name="Shiu S.-H."/>
            <person name="Stueber K."/>
            <person name="Theodoulou F.L."/>
            <person name="Tu H."/>
            <person name="Van de Peer Y."/>
            <person name="Verrier P.J."/>
            <person name="Waters E."/>
            <person name="Wood A."/>
            <person name="Yang L."/>
            <person name="Cove D."/>
            <person name="Cuming A."/>
            <person name="Hasebe M."/>
            <person name="Lucas S."/>
            <person name="Mishler D.B."/>
            <person name="Reski R."/>
            <person name="Grigoriev I."/>
            <person name="Quatrano R.S."/>
            <person name="Boore J.L."/>
        </authorList>
    </citation>
    <scope>NUCLEOTIDE SEQUENCE [LARGE SCALE GENOMIC DNA]</scope>
    <source>
        <strain evidence="3 4">cv. Gransden 2004</strain>
    </source>
</reference>
<evidence type="ECO:0000313" key="2">
    <source>
        <dbReference type="EMBL" id="PNR44620.1"/>
    </source>
</evidence>
<reference evidence="2 4" key="2">
    <citation type="journal article" date="2018" name="Plant J.">
        <title>The Physcomitrella patens chromosome-scale assembly reveals moss genome structure and evolution.</title>
        <authorList>
            <person name="Lang D."/>
            <person name="Ullrich K.K."/>
            <person name="Murat F."/>
            <person name="Fuchs J."/>
            <person name="Jenkins J."/>
            <person name="Haas F.B."/>
            <person name="Piednoel M."/>
            <person name="Gundlach H."/>
            <person name="Van Bel M."/>
            <person name="Meyberg R."/>
            <person name="Vives C."/>
            <person name="Morata J."/>
            <person name="Symeonidi A."/>
            <person name="Hiss M."/>
            <person name="Muchero W."/>
            <person name="Kamisugi Y."/>
            <person name="Saleh O."/>
            <person name="Blanc G."/>
            <person name="Decker E.L."/>
            <person name="van Gessel N."/>
            <person name="Grimwood J."/>
            <person name="Hayes R.D."/>
            <person name="Graham S.W."/>
            <person name="Gunter L.E."/>
            <person name="McDaniel S.F."/>
            <person name="Hoernstein S.N.W."/>
            <person name="Larsson A."/>
            <person name="Li F.W."/>
            <person name="Perroud P.F."/>
            <person name="Phillips J."/>
            <person name="Ranjan P."/>
            <person name="Rokshar D.S."/>
            <person name="Rothfels C.J."/>
            <person name="Schneider L."/>
            <person name="Shu S."/>
            <person name="Stevenson D.W."/>
            <person name="Thummler F."/>
            <person name="Tillich M."/>
            <person name="Villarreal Aguilar J.C."/>
            <person name="Widiez T."/>
            <person name="Wong G.K."/>
            <person name="Wymore A."/>
            <person name="Zhang Y."/>
            <person name="Zimmer A.D."/>
            <person name="Quatrano R.S."/>
            <person name="Mayer K.F.X."/>
            <person name="Goodstein D."/>
            <person name="Casacuberta J.M."/>
            <person name="Vandepoele K."/>
            <person name="Reski R."/>
            <person name="Cuming A.C."/>
            <person name="Tuskan G.A."/>
            <person name="Maumus F."/>
            <person name="Salse J."/>
            <person name="Schmutz J."/>
            <person name="Rensing S.A."/>
        </authorList>
    </citation>
    <scope>NUCLEOTIDE SEQUENCE [LARGE SCALE GENOMIC DNA]</scope>
    <source>
        <strain evidence="3 4">cv. Gransden 2004</strain>
    </source>
</reference>
<dbReference type="InParanoid" id="A0A2K1JSW7"/>
<feature type="domain" description="AtC3H23-like CCCH zinc finger" evidence="1">
    <location>
        <begin position="78"/>
        <end position="103"/>
    </location>
</feature>
<evidence type="ECO:0000313" key="4">
    <source>
        <dbReference type="Proteomes" id="UP000006727"/>
    </source>
</evidence>
<dbReference type="InterPro" id="IPR057444">
    <property type="entry name" value="Znf-CCCH_AtC3H23-like"/>
</dbReference>
<evidence type="ECO:0000313" key="3">
    <source>
        <dbReference type="EnsemblPlants" id="Pp3c11_220V3.1"/>
    </source>
</evidence>
<protein>
    <recommendedName>
        <fullName evidence="1">AtC3H23-like CCCH zinc finger domain-containing protein</fullName>
    </recommendedName>
</protein>
<dbReference type="EnsemblPlants" id="Pp3c11_220V3.1">
    <property type="protein sequence ID" value="Pp3c11_220V3.1"/>
    <property type="gene ID" value="Pp3c11_220"/>
</dbReference>
<proteinExistence type="predicted"/>
<dbReference type="Gramene" id="Pp3c11_220V3.1">
    <property type="protein sequence ID" value="Pp3c11_220V3.1"/>
    <property type="gene ID" value="Pp3c11_220"/>
</dbReference>
<dbReference type="AlphaFoldDB" id="A0A2K1JSW7"/>
<reference evidence="3" key="3">
    <citation type="submission" date="2020-12" db="UniProtKB">
        <authorList>
            <consortium name="EnsemblPlants"/>
        </authorList>
    </citation>
    <scope>IDENTIFICATION</scope>
</reference>
<keyword evidence="4" id="KW-1185">Reference proteome</keyword>
<dbReference type="Proteomes" id="UP000006727">
    <property type="component" value="Chromosome 11"/>
</dbReference>